<dbReference type="PATRIC" id="fig|294.194.peg.6940"/>
<dbReference type="AlphaFoldDB" id="A0A109KLT5"/>
<feature type="compositionally biased region" description="Pro residues" evidence="1">
    <location>
        <begin position="36"/>
        <end position="47"/>
    </location>
</feature>
<sequence length="53" mass="5913">MANDENKDLQQRFLDGEIFVGNEHLMPTNIRQPMPTTAPTPPPPPPTDGDKKN</sequence>
<reference evidence="2 3" key="1">
    <citation type="submission" date="2015-05" db="EMBL/GenBank/DDBJ databases">
        <title>A genomic and transcriptomic approach to investigate the blue pigment phenotype in Pseudomonas fluorescens.</title>
        <authorList>
            <person name="Andreani N.A."/>
            <person name="Cardazzo B."/>
        </authorList>
    </citation>
    <scope>NUCLEOTIDE SEQUENCE [LARGE SCALE GENOMIC DNA]</scope>
    <source>
        <strain evidence="2 3">Ps_22</strain>
    </source>
</reference>
<dbReference type="RefSeq" id="WP_155718490.1">
    <property type="nucleotide sequence ID" value="NZ_LCYA01000308.1"/>
</dbReference>
<dbReference type="Proteomes" id="UP000061348">
    <property type="component" value="Unassembled WGS sequence"/>
</dbReference>
<protein>
    <submittedName>
        <fullName evidence="2">Uncharacterized protein</fullName>
    </submittedName>
</protein>
<dbReference type="EMBL" id="LCYA01000308">
    <property type="protein sequence ID" value="KWV71460.1"/>
    <property type="molecule type" value="Genomic_DNA"/>
</dbReference>
<feature type="region of interest" description="Disordered" evidence="1">
    <location>
        <begin position="27"/>
        <end position="53"/>
    </location>
</feature>
<accession>A0A109KLT5</accession>
<evidence type="ECO:0000256" key="1">
    <source>
        <dbReference type="SAM" id="MobiDB-lite"/>
    </source>
</evidence>
<evidence type="ECO:0000313" key="3">
    <source>
        <dbReference type="Proteomes" id="UP000061348"/>
    </source>
</evidence>
<evidence type="ECO:0000313" key="2">
    <source>
        <dbReference type="EMBL" id="KWV71460.1"/>
    </source>
</evidence>
<name>A0A109KLT5_PSEFL</name>
<organism evidence="2 3">
    <name type="scientific">Pseudomonas fluorescens</name>
    <dbReference type="NCBI Taxonomy" id="294"/>
    <lineage>
        <taxon>Bacteria</taxon>
        <taxon>Pseudomonadati</taxon>
        <taxon>Pseudomonadota</taxon>
        <taxon>Gammaproteobacteria</taxon>
        <taxon>Pseudomonadales</taxon>
        <taxon>Pseudomonadaceae</taxon>
        <taxon>Pseudomonas</taxon>
    </lineage>
</organism>
<comment type="caution">
    <text evidence="2">The sequence shown here is derived from an EMBL/GenBank/DDBJ whole genome shotgun (WGS) entry which is preliminary data.</text>
</comment>
<gene>
    <name evidence="2" type="ORF">PFLmoz3_06236</name>
</gene>
<proteinExistence type="predicted"/>